<protein>
    <submittedName>
        <fullName evidence="2">Uncharacterized protein</fullName>
    </submittedName>
</protein>
<keyword evidence="3" id="KW-1185">Reference proteome</keyword>
<gene>
    <name evidence="2" type="ORF">L596_014433</name>
</gene>
<evidence type="ECO:0000256" key="1">
    <source>
        <dbReference type="SAM" id="MobiDB-lite"/>
    </source>
</evidence>
<reference evidence="2 3" key="2">
    <citation type="journal article" date="2019" name="G3 (Bethesda)">
        <title>Hybrid Assembly of the Genome of the Entomopathogenic Nematode Steinernema carpocapsae Identifies the X-Chromosome.</title>
        <authorList>
            <person name="Serra L."/>
            <person name="Macchietto M."/>
            <person name="Macias-Munoz A."/>
            <person name="McGill C.J."/>
            <person name="Rodriguez I.M."/>
            <person name="Rodriguez B."/>
            <person name="Murad R."/>
            <person name="Mortazavi A."/>
        </authorList>
    </citation>
    <scope>NUCLEOTIDE SEQUENCE [LARGE SCALE GENOMIC DNA]</scope>
    <source>
        <strain evidence="2 3">ALL</strain>
    </source>
</reference>
<sequence length="75" mass="8472">MIKDSGTRPTPLLAPTDSPDRLFTDRRRSATPKQRIWKPAVAVQSMLVFGSGVLRATRRLCKQPGELLSSFFLWN</sequence>
<evidence type="ECO:0000313" key="2">
    <source>
        <dbReference type="EMBL" id="TKR80348.1"/>
    </source>
</evidence>
<evidence type="ECO:0000313" key="3">
    <source>
        <dbReference type="Proteomes" id="UP000298663"/>
    </source>
</evidence>
<dbReference type="Proteomes" id="UP000298663">
    <property type="component" value="Unassembled WGS sequence"/>
</dbReference>
<dbReference type="AlphaFoldDB" id="A0A4U5NC50"/>
<dbReference type="EMBL" id="AZBU02000004">
    <property type="protein sequence ID" value="TKR80348.1"/>
    <property type="molecule type" value="Genomic_DNA"/>
</dbReference>
<feature type="region of interest" description="Disordered" evidence="1">
    <location>
        <begin position="1"/>
        <end position="31"/>
    </location>
</feature>
<name>A0A4U5NC50_STECR</name>
<reference evidence="2 3" key="1">
    <citation type="journal article" date="2015" name="Genome Biol.">
        <title>Comparative genomics of Steinernema reveals deeply conserved gene regulatory networks.</title>
        <authorList>
            <person name="Dillman A.R."/>
            <person name="Macchietto M."/>
            <person name="Porter C.F."/>
            <person name="Rogers A."/>
            <person name="Williams B."/>
            <person name="Antoshechkin I."/>
            <person name="Lee M.M."/>
            <person name="Goodwin Z."/>
            <person name="Lu X."/>
            <person name="Lewis E.E."/>
            <person name="Goodrich-Blair H."/>
            <person name="Stock S.P."/>
            <person name="Adams B.J."/>
            <person name="Sternberg P.W."/>
            <person name="Mortazavi A."/>
        </authorList>
    </citation>
    <scope>NUCLEOTIDE SEQUENCE [LARGE SCALE GENOMIC DNA]</scope>
    <source>
        <strain evidence="2 3">ALL</strain>
    </source>
</reference>
<feature type="compositionally biased region" description="Basic and acidic residues" evidence="1">
    <location>
        <begin position="18"/>
        <end position="28"/>
    </location>
</feature>
<comment type="caution">
    <text evidence="2">The sequence shown here is derived from an EMBL/GenBank/DDBJ whole genome shotgun (WGS) entry which is preliminary data.</text>
</comment>
<proteinExistence type="predicted"/>
<organism evidence="2 3">
    <name type="scientific">Steinernema carpocapsae</name>
    <name type="common">Entomopathogenic nematode</name>
    <dbReference type="NCBI Taxonomy" id="34508"/>
    <lineage>
        <taxon>Eukaryota</taxon>
        <taxon>Metazoa</taxon>
        <taxon>Ecdysozoa</taxon>
        <taxon>Nematoda</taxon>
        <taxon>Chromadorea</taxon>
        <taxon>Rhabditida</taxon>
        <taxon>Tylenchina</taxon>
        <taxon>Panagrolaimomorpha</taxon>
        <taxon>Strongyloidoidea</taxon>
        <taxon>Steinernematidae</taxon>
        <taxon>Steinernema</taxon>
    </lineage>
</organism>
<accession>A0A4U5NC50</accession>